<evidence type="ECO:0000256" key="3">
    <source>
        <dbReference type="ARBA" id="ARBA00023018"/>
    </source>
</evidence>
<comment type="subcellular location">
    <subcellularLocation>
        <location evidence="1">Cytoplasmic vesicle membrane</location>
    </subcellularLocation>
    <subcellularLocation>
        <location evidence="2">Endomembrane system</location>
        <topology evidence="2">Peripheral membrane protein</topology>
    </subcellularLocation>
    <subcellularLocation>
        <location evidence="6">Synapse</location>
    </subcellularLocation>
</comment>
<dbReference type="EMBL" id="JAOPGA020000668">
    <property type="protein sequence ID" value="KAL0480538.1"/>
    <property type="molecule type" value="Genomic_DNA"/>
</dbReference>
<accession>A0AAW2YU83</accession>
<dbReference type="InterPro" id="IPR035969">
    <property type="entry name" value="Rab-GAP_TBC_sf"/>
</dbReference>
<dbReference type="SUPFAM" id="SSF47923">
    <property type="entry name" value="Ypt/Rab-GAP domain of gyp1p"/>
    <property type="match status" value="2"/>
</dbReference>
<evidence type="ECO:0000256" key="6">
    <source>
        <dbReference type="ARBA" id="ARBA00034103"/>
    </source>
</evidence>
<feature type="region of interest" description="Disordered" evidence="7">
    <location>
        <begin position="398"/>
        <end position="421"/>
    </location>
</feature>
<evidence type="ECO:0000259" key="9">
    <source>
        <dbReference type="PROSITE" id="PS51886"/>
    </source>
</evidence>
<proteinExistence type="predicted"/>
<evidence type="ECO:0000256" key="5">
    <source>
        <dbReference type="ARBA" id="ARBA00023329"/>
    </source>
</evidence>
<gene>
    <name evidence="10" type="ORF">AKO1_006818</name>
</gene>
<keyword evidence="11" id="KW-1185">Reference proteome</keyword>
<dbReference type="PROSITE" id="PS51886">
    <property type="entry name" value="TLDC"/>
    <property type="match status" value="1"/>
</dbReference>
<evidence type="ECO:0000256" key="2">
    <source>
        <dbReference type="ARBA" id="ARBA00004184"/>
    </source>
</evidence>
<organism evidence="10 11">
    <name type="scientific">Acrasis kona</name>
    <dbReference type="NCBI Taxonomy" id="1008807"/>
    <lineage>
        <taxon>Eukaryota</taxon>
        <taxon>Discoba</taxon>
        <taxon>Heterolobosea</taxon>
        <taxon>Tetramitia</taxon>
        <taxon>Eutetramitia</taxon>
        <taxon>Acrasidae</taxon>
        <taxon>Acrasis</taxon>
    </lineage>
</organism>
<evidence type="ECO:0000313" key="10">
    <source>
        <dbReference type="EMBL" id="KAL0480538.1"/>
    </source>
</evidence>
<dbReference type="GO" id="GO:0005096">
    <property type="term" value="F:GTPase activator activity"/>
    <property type="evidence" value="ECO:0007669"/>
    <property type="project" value="TreeGrafter"/>
</dbReference>
<evidence type="ECO:0000259" key="8">
    <source>
        <dbReference type="PROSITE" id="PS50086"/>
    </source>
</evidence>
<name>A0AAW2YU83_9EUKA</name>
<sequence>MVDKLQSLTTRSDEEILSEESSKMMAWSRIVTYSANDKTLKALIRKGIPGAVRKTVWMSLAGCTHLAQNSDFYDKAFHKLYGSYGSSASNPIHPRSFNDFGGSLPENGILNYEGVMACKRVLNILGENHGDLEYCRMLPQLTYMFMSIMNEHETYSTLHCMVEISRNNKKYFRINKMQYALFMETFKDVIKKKVPNLYNHFEHIKFDMTQLLDKWFSTLFYGILPFRFCMRICDVFMSEGSHVLYRAAYAIFKTIQAKILECKSATYMINLIDQKCRELNSDSPFFKKAFELGLRRQHLDELDQKNRTIVTNNNQQQHSSSPSIQSKFIKPKVQINSSEIITDMNQWELLYTWLPYTMRVRSLHQIFSTTRDGYALSQLYKRADDAGACVIIMMAVPDTKSPHHAPSPQQQKQQEQQEEQDTNTIIELIKNHQLQGKSLRREIKNNNIRVPSNHQHHHLQVDGNKMTSETFVIGAYLGEAPSKTFHYAGTTDTFLFSMYPVEARYKWSKKNDYFVMGRNDKLVFGGGGDGPGLMMDEMMSSGSSQKCLTYDNEPLCGGVTEFNIIKVEMFSFK</sequence>
<dbReference type="Proteomes" id="UP001431209">
    <property type="component" value="Unassembled WGS sequence"/>
</dbReference>
<dbReference type="InterPro" id="IPR006571">
    <property type="entry name" value="TLDc_dom"/>
</dbReference>
<evidence type="ECO:0000256" key="1">
    <source>
        <dbReference type="ARBA" id="ARBA00004156"/>
    </source>
</evidence>
<keyword evidence="4" id="KW-0472">Membrane</keyword>
<reference evidence="10 11" key="1">
    <citation type="submission" date="2024-03" db="EMBL/GenBank/DDBJ databases">
        <title>The Acrasis kona genome and developmental transcriptomes reveal deep origins of eukaryotic multicellular pathways.</title>
        <authorList>
            <person name="Sheikh S."/>
            <person name="Fu C.-J."/>
            <person name="Brown M.W."/>
            <person name="Baldauf S.L."/>
        </authorList>
    </citation>
    <scope>NUCLEOTIDE SEQUENCE [LARGE SCALE GENOMIC DNA]</scope>
    <source>
        <strain evidence="10 11">ATCC MYA-3509</strain>
    </source>
</reference>
<dbReference type="AlphaFoldDB" id="A0AAW2YU83"/>
<protein>
    <submittedName>
        <fullName evidence="10">TBC1D24</fullName>
    </submittedName>
</protein>
<dbReference type="InterPro" id="IPR000195">
    <property type="entry name" value="Rab-GAP-TBC_dom"/>
</dbReference>
<keyword evidence="3" id="KW-0770">Synapse</keyword>
<dbReference type="GO" id="GO:0012505">
    <property type="term" value="C:endomembrane system"/>
    <property type="evidence" value="ECO:0007669"/>
    <property type="project" value="UniProtKB-SubCell"/>
</dbReference>
<dbReference type="GO" id="GO:0031267">
    <property type="term" value="F:small GTPase binding"/>
    <property type="evidence" value="ECO:0007669"/>
    <property type="project" value="TreeGrafter"/>
</dbReference>
<dbReference type="InterPro" id="IPR050302">
    <property type="entry name" value="Rab_GAP_TBC_domain"/>
</dbReference>
<dbReference type="Gene3D" id="1.10.10.750">
    <property type="entry name" value="Ypt/Rab-GAP domain of gyp1p, domain 1"/>
    <property type="match status" value="1"/>
</dbReference>
<evidence type="ECO:0000313" key="11">
    <source>
        <dbReference type="Proteomes" id="UP001431209"/>
    </source>
</evidence>
<dbReference type="PANTHER" id="PTHR47219:SF20">
    <property type="entry name" value="TBC1 DOMAIN FAMILY MEMBER 2B"/>
    <property type="match status" value="1"/>
</dbReference>
<evidence type="ECO:0000256" key="4">
    <source>
        <dbReference type="ARBA" id="ARBA00023136"/>
    </source>
</evidence>
<keyword evidence="5" id="KW-0968">Cytoplasmic vesicle</keyword>
<dbReference type="PROSITE" id="PS50086">
    <property type="entry name" value="TBC_RABGAP"/>
    <property type="match status" value="1"/>
</dbReference>
<feature type="domain" description="Rab-GAP TBC" evidence="8">
    <location>
        <begin position="47"/>
        <end position="240"/>
    </location>
</feature>
<feature type="domain" description="TLDc" evidence="9">
    <location>
        <begin position="340"/>
        <end position="573"/>
    </location>
</feature>
<dbReference type="GO" id="GO:0030659">
    <property type="term" value="C:cytoplasmic vesicle membrane"/>
    <property type="evidence" value="ECO:0007669"/>
    <property type="project" value="UniProtKB-SubCell"/>
</dbReference>
<dbReference type="Gene3D" id="1.10.472.80">
    <property type="entry name" value="Ypt/Rab-GAP domain of gyp1p, domain 3"/>
    <property type="match status" value="1"/>
</dbReference>
<dbReference type="SMART" id="SM00584">
    <property type="entry name" value="TLDc"/>
    <property type="match status" value="1"/>
</dbReference>
<evidence type="ECO:0000256" key="7">
    <source>
        <dbReference type="SAM" id="MobiDB-lite"/>
    </source>
</evidence>
<dbReference type="SMART" id="SM00164">
    <property type="entry name" value="TBC"/>
    <property type="match status" value="1"/>
</dbReference>
<comment type="caution">
    <text evidence="10">The sequence shown here is derived from an EMBL/GenBank/DDBJ whole genome shotgun (WGS) entry which is preliminary data.</text>
</comment>
<dbReference type="Pfam" id="PF00566">
    <property type="entry name" value="RabGAP-TBC"/>
    <property type="match status" value="1"/>
</dbReference>
<dbReference type="Pfam" id="PF07534">
    <property type="entry name" value="TLD"/>
    <property type="match status" value="1"/>
</dbReference>
<dbReference type="PANTHER" id="PTHR47219">
    <property type="entry name" value="RAB GTPASE-ACTIVATING PROTEIN 1-LIKE"/>
    <property type="match status" value="1"/>
</dbReference>